<evidence type="ECO:0000256" key="3">
    <source>
        <dbReference type="ARBA" id="ARBA00022553"/>
    </source>
</evidence>
<dbReference type="GO" id="GO:0009401">
    <property type="term" value="P:phosphoenolpyruvate-dependent sugar phosphotransferase system"/>
    <property type="evidence" value="ECO:0007669"/>
    <property type="project" value="UniProtKB-KW"/>
</dbReference>
<dbReference type="EMBL" id="NSKE01000001">
    <property type="protein sequence ID" value="PAU95760.1"/>
    <property type="molecule type" value="Genomic_DNA"/>
</dbReference>
<dbReference type="InterPro" id="IPR002178">
    <property type="entry name" value="PTS_EIIA_type-2_dom"/>
</dbReference>
<dbReference type="Gene3D" id="3.40.930.10">
    <property type="entry name" value="Mannitol-specific EII, Chain A"/>
    <property type="match status" value="1"/>
</dbReference>
<keyword evidence="9" id="KW-1185">Reference proteome</keyword>
<dbReference type="RefSeq" id="WP_095605005.1">
    <property type="nucleotide sequence ID" value="NZ_NSKE01000001.1"/>
</dbReference>
<name>A0A2A2GEY5_9BACT</name>
<dbReference type="SUPFAM" id="SSF55804">
    <property type="entry name" value="Phoshotransferase/anion transport protein"/>
    <property type="match status" value="1"/>
</dbReference>
<dbReference type="GO" id="GO:0008982">
    <property type="term" value="F:protein-N(PI)-phosphohistidine-sugar phosphotransferase activity"/>
    <property type="evidence" value="ECO:0007669"/>
    <property type="project" value="InterPro"/>
</dbReference>
<evidence type="ECO:0000256" key="6">
    <source>
        <dbReference type="ARBA" id="ARBA00022683"/>
    </source>
</evidence>
<dbReference type="CDD" id="cd00211">
    <property type="entry name" value="PTS_IIA_fru"/>
    <property type="match status" value="1"/>
</dbReference>
<reference evidence="8 9" key="1">
    <citation type="submission" date="2017-08" db="EMBL/GenBank/DDBJ databases">
        <title>Aliifodinibius alkalisoli sp. nov., isolated from saline alkaline soil.</title>
        <authorList>
            <person name="Liu D."/>
            <person name="Zhang G."/>
        </authorList>
    </citation>
    <scope>NUCLEOTIDE SEQUENCE [LARGE SCALE GENOMIC DNA]</scope>
    <source>
        <strain evidence="8 9">WN023</strain>
    </source>
</reference>
<dbReference type="OrthoDB" id="95460at2"/>
<dbReference type="PANTHER" id="PTHR47738">
    <property type="entry name" value="PTS SYSTEM FRUCTOSE-LIKE EIIA COMPONENT-RELATED"/>
    <property type="match status" value="1"/>
</dbReference>
<keyword evidence="3" id="KW-0597">Phosphoprotein</keyword>
<feature type="domain" description="PTS EIIA type-2" evidence="7">
    <location>
        <begin position="5"/>
        <end position="149"/>
    </location>
</feature>
<dbReference type="FunFam" id="3.40.930.10:FF:000009">
    <property type="entry name" value="PTS system, fructose specific IIABC component"/>
    <property type="match status" value="1"/>
</dbReference>
<keyword evidence="5" id="KW-0808">Transferase</keyword>
<evidence type="ECO:0000256" key="4">
    <source>
        <dbReference type="ARBA" id="ARBA00022597"/>
    </source>
</evidence>
<dbReference type="AlphaFoldDB" id="A0A2A2GEY5"/>
<dbReference type="GO" id="GO:0005737">
    <property type="term" value="C:cytoplasm"/>
    <property type="evidence" value="ECO:0007669"/>
    <property type="project" value="UniProtKB-SubCell"/>
</dbReference>
<comment type="caution">
    <text evidence="8">The sequence shown here is derived from an EMBL/GenBank/DDBJ whole genome shotgun (WGS) entry which is preliminary data.</text>
</comment>
<dbReference type="InterPro" id="IPR016152">
    <property type="entry name" value="PTrfase/Anion_transptr"/>
</dbReference>
<evidence type="ECO:0000313" key="9">
    <source>
        <dbReference type="Proteomes" id="UP000218831"/>
    </source>
</evidence>
<proteinExistence type="predicted"/>
<evidence type="ECO:0000259" key="7">
    <source>
        <dbReference type="PROSITE" id="PS51094"/>
    </source>
</evidence>
<comment type="subcellular location">
    <subcellularLocation>
        <location evidence="1">Cytoplasm</location>
    </subcellularLocation>
</comment>
<dbReference type="InterPro" id="IPR051541">
    <property type="entry name" value="PTS_SugarTrans_NitroReg"/>
</dbReference>
<evidence type="ECO:0000256" key="2">
    <source>
        <dbReference type="ARBA" id="ARBA00022448"/>
    </source>
</evidence>
<dbReference type="InterPro" id="IPR004715">
    <property type="entry name" value="PTS_IIA_fruc"/>
</dbReference>
<dbReference type="PROSITE" id="PS51094">
    <property type="entry name" value="PTS_EIIA_TYPE_2"/>
    <property type="match status" value="1"/>
</dbReference>
<keyword evidence="6" id="KW-0598">Phosphotransferase system</keyword>
<dbReference type="Pfam" id="PF00359">
    <property type="entry name" value="PTS_EIIA_2"/>
    <property type="match status" value="1"/>
</dbReference>
<sequence length="156" mass="17539">MNIFSLLNEKTVLPDLKAKNKAEILDRMISSLEDMVSDNELKEIREAVFERERIMSTGVGKGLAIPHGKASGITQTYAAFAILNEPVDYEAIDSEPVNMVFLLVGPQASNNLHIKMLSRISRLMNNSEFRERLRSCSTAKEIIEAFKKEEHVSLNS</sequence>
<protein>
    <recommendedName>
        <fullName evidence="7">PTS EIIA type-2 domain-containing protein</fullName>
    </recommendedName>
</protein>
<organism evidence="8 9">
    <name type="scientific">Fodinibius salipaludis</name>
    <dbReference type="NCBI Taxonomy" id="2032627"/>
    <lineage>
        <taxon>Bacteria</taxon>
        <taxon>Pseudomonadati</taxon>
        <taxon>Balneolota</taxon>
        <taxon>Balneolia</taxon>
        <taxon>Balneolales</taxon>
        <taxon>Balneolaceae</taxon>
        <taxon>Fodinibius</taxon>
    </lineage>
</organism>
<keyword evidence="4" id="KW-0762">Sugar transport</keyword>
<dbReference type="GO" id="GO:0016020">
    <property type="term" value="C:membrane"/>
    <property type="evidence" value="ECO:0007669"/>
    <property type="project" value="InterPro"/>
</dbReference>
<accession>A0A2A2GEY5</accession>
<evidence type="ECO:0000256" key="1">
    <source>
        <dbReference type="ARBA" id="ARBA00004496"/>
    </source>
</evidence>
<dbReference type="PROSITE" id="PS00372">
    <property type="entry name" value="PTS_EIIA_TYPE_2_HIS"/>
    <property type="match status" value="1"/>
</dbReference>
<dbReference type="NCBIfam" id="TIGR00848">
    <property type="entry name" value="fruA"/>
    <property type="match status" value="1"/>
</dbReference>
<gene>
    <name evidence="8" type="ORF">CK503_01485</name>
</gene>
<evidence type="ECO:0000313" key="8">
    <source>
        <dbReference type="EMBL" id="PAU95760.1"/>
    </source>
</evidence>
<keyword evidence="2" id="KW-0813">Transport</keyword>
<evidence type="ECO:0000256" key="5">
    <source>
        <dbReference type="ARBA" id="ARBA00022679"/>
    </source>
</evidence>
<dbReference type="Proteomes" id="UP000218831">
    <property type="component" value="Unassembled WGS sequence"/>
</dbReference>